<evidence type="ECO:0000313" key="8">
    <source>
        <dbReference type="EMBL" id="ADJ22549.1"/>
    </source>
</evidence>
<dbReference type="HOGENOM" id="CLU_088964_1_0_5"/>
<dbReference type="SUPFAM" id="SSF52218">
    <property type="entry name" value="Flavoproteins"/>
    <property type="match status" value="1"/>
</dbReference>
<feature type="binding site" evidence="6">
    <location>
        <begin position="97"/>
        <end position="100"/>
    </location>
    <ligand>
        <name>FMN</name>
        <dbReference type="ChEBI" id="CHEBI:58210"/>
    </ligand>
</feature>
<organism evidence="8 9">
    <name type="scientific">Hyphomicrobium denitrificans (strain ATCC 51888 / DSM 1869 / NCIMB 11706 / TK 0415)</name>
    <dbReference type="NCBI Taxonomy" id="582899"/>
    <lineage>
        <taxon>Bacteria</taxon>
        <taxon>Pseudomonadati</taxon>
        <taxon>Pseudomonadota</taxon>
        <taxon>Alphaproteobacteria</taxon>
        <taxon>Hyphomicrobiales</taxon>
        <taxon>Hyphomicrobiaceae</taxon>
        <taxon>Hyphomicrobium</taxon>
    </lineage>
</organism>
<reference evidence="9" key="1">
    <citation type="journal article" date="2011" name="J. Bacteriol.">
        <title>Genome sequences of eight morphologically diverse alphaproteobacteria.</title>
        <authorList>
            <consortium name="US DOE Joint Genome Institute"/>
            <person name="Brown P.J."/>
            <person name="Kysela D.T."/>
            <person name="Buechlein A."/>
            <person name="Hemmerich C."/>
            <person name="Brun Y.V."/>
        </authorList>
    </citation>
    <scope>NUCLEOTIDE SEQUENCE [LARGE SCALE GENOMIC DNA]</scope>
    <source>
        <strain evidence="9">ATCC 51888 / DSM 1869 / NCIB 11706 / TK 0415</strain>
    </source>
</reference>
<keyword evidence="1 6" id="KW-0285">Flavoprotein</keyword>
<dbReference type="EC" id="1.7.1.17" evidence="6"/>
<dbReference type="GO" id="GO:0016655">
    <property type="term" value="F:oxidoreductase activity, acting on NAD(P)H, quinone or similar compound as acceptor"/>
    <property type="evidence" value="ECO:0007669"/>
    <property type="project" value="InterPro"/>
</dbReference>
<dbReference type="PANTHER" id="PTHR43741:SF4">
    <property type="entry name" value="FMN-DEPENDENT NADH:QUINONE OXIDOREDUCTASE"/>
    <property type="match status" value="1"/>
</dbReference>
<dbReference type="OrthoDB" id="9787136at2"/>
<keyword evidence="9" id="KW-1185">Reference proteome</keyword>
<keyword evidence="4 6" id="KW-0520">NAD</keyword>
<evidence type="ECO:0000256" key="3">
    <source>
        <dbReference type="ARBA" id="ARBA00023002"/>
    </source>
</evidence>
<dbReference type="EC" id="1.6.5.-" evidence="6"/>
<comment type="cofactor">
    <cofactor evidence="6">
        <name>FMN</name>
        <dbReference type="ChEBI" id="CHEBI:58210"/>
    </cofactor>
    <text evidence="6">Binds 1 FMN per subunit.</text>
</comment>
<comment type="function">
    <text evidence="6">Quinone reductase that provides resistance to thiol-specific stress caused by electrophilic quinones.</text>
</comment>
<dbReference type="Pfam" id="PF02525">
    <property type="entry name" value="Flavodoxin_2"/>
    <property type="match status" value="1"/>
</dbReference>
<keyword evidence="3 6" id="KW-0560">Oxidoreductase</keyword>
<gene>
    <name evidence="6" type="primary">azoR</name>
    <name evidence="8" type="ordered locus">Hden_0730</name>
</gene>
<feature type="binding site" evidence="6">
    <location>
        <position position="10"/>
    </location>
    <ligand>
        <name>FMN</name>
        <dbReference type="ChEBI" id="CHEBI:58210"/>
    </ligand>
</feature>
<comment type="caution">
    <text evidence="6">Lacks conserved residue(s) required for the propagation of feature annotation.</text>
</comment>
<evidence type="ECO:0000256" key="5">
    <source>
        <dbReference type="ARBA" id="ARBA00048542"/>
    </source>
</evidence>
<dbReference type="PANTHER" id="PTHR43741">
    <property type="entry name" value="FMN-DEPENDENT NADH-AZOREDUCTASE 1"/>
    <property type="match status" value="1"/>
</dbReference>
<proteinExistence type="inferred from homology"/>
<dbReference type="InterPro" id="IPR029039">
    <property type="entry name" value="Flavoprotein-like_sf"/>
</dbReference>
<evidence type="ECO:0000313" key="9">
    <source>
        <dbReference type="Proteomes" id="UP000002033"/>
    </source>
</evidence>
<dbReference type="Gene3D" id="3.40.50.360">
    <property type="match status" value="1"/>
</dbReference>
<dbReference type="GO" id="GO:0010181">
    <property type="term" value="F:FMN binding"/>
    <property type="evidence" value="ECO:0007669"/>
    <property type="project" value="UniProtKB-UniRule"/>
</dbReference>
<dbReference type="AlphaFoldDB" id="D8JTI7"/>
<evidence type="ECO:0000259" key="7">
    <source>
        <dbReference type="Pfam" id="PF02525"/>
    </source>
</evidence>
<comment type="function">
    <text evidence="6">Also exhibits azoreductase activity. Catalyzes the reductive cleavage of the azo bond in aromatic azo compounds to the corresponding amines.</text>
</comment>
<dbReference type="GO" id="GO:0016652">
    <property type="term" value="F:oxidoreductase activity, acting on NAD(P)H as acceptor"/>
    <property type="evidence" value="ECO:0007669"/>
    <property type="project" value="UniProtKB-UniRule"/>
</dbReference>
<name>D8JTI7_HYPDA</name>
<keyword evidence="2 6" id="KW-0288">FMN</keyword>
<dbReference type="STRING" id="582899.Hden_0730"/>
<dbReference type="InterPro" id="IPR023048">
    <property type="entry name" value="NADH:quinone_OxRdtase_FMN_depd"/>
</dbReference>
<dbReference type="InterPro" id="IPR003680">
    <property type="entry name" value="Flavodoxin_fold"/>
</dbReference>
<comment type="catalytic activity">
    <reaction evidence="6">
        <text>2 a quinone + NADH + H(+) = 2 a 1,4-benzosemiquinone + NAD(+)</text>
        <dbReference type="Rhea" id="RHEA:65952"/>
        <dbReference type="ChEBI" id="CHEBI:15378"/>
        <dbReference type="ChEBI" id="CHEBI:57540"/>
        <dbReference type="ChEBI" id="CHEBI:57945"/>
        <dbReference type="ChEBI" id="CHEBI:132124"/>
        <dbReference type="ChEBI" id="CHEBI:134225"/>
    </reaction>
</comment>
<dbReference type="GO" id="GO:0009055">
    <property type="term" value="F:electron transfer activity"/>
    <property type="evidence" value="ECO:0007669"/>
    <property type="project" value="UniProtKB-UniRule"/>
</dbReference>
<sequence>MTRVLYIQASPRGARSASAQVAQAYIDALKKKGDVNVDLLDVWKDDLPAFDGPALEAKYAGLSGQSLDEAQKAAWVAISSLGARFRDADEIVLSVPMWNFGVPYKLKQLIDLVTQKDVTFTFDENGFGGMLKKQNAVVVCARGLEYVEGTPVSEENLDYQKAYLISWLSFLGVGEIKTITVEKTLMGADASSAALASGIAEATAMAT</sequence>
<dbReference type="Proteomes" id="UP000002033">
    <property type="component" value="Chromosome"/>
</dbReference>
<evidence type="ECO:0000256" key="6">
    <source>
        <dbReference type="HAMAP-Rule" id="MF_01216"/>
    </source>
</evidence>
<comment type="catalytic activity">
    <reaction evidence="5">
        <text>N,N-dimethyl-1,4-phenylenediamine + anthranilate + 2 NAD(+) = 2-(4-dimethylaminophenyl)diazenylbenzoate + 2 NADH + 2 H(+)</text>
        <dbReference type="Rhea" id="RHEA:55872"/>
        <dbReference type="ChEBI" id="CHEBI:15378"/>
        <dbReference type="ChEBI" id="CHEBI:15783"/>
        <dbReference type="ChEBI" id="CHEBI:16567"/>
        <dbReference type="ChEBI" id="CHEBI:57540"/>
        <dbReference type="ChEBI" id="CHEBI:57945"/>
        <dbReference type="ChEBI" id="CHEBI:71579"/>
        <dbReference type="EC" id="1.7.1.17"/>
    </reaction>
    <physiologicalReaction direction="right-to-left" evidence="5">
        <dbReference type="Rhea" id="RHEA:55874"/>
    </physiologicalReaction>
</comment>
<protein>
    <recommendedName>
        <fullName evidence="6">FMN dependent NADH:quinone oxidoreductase</fullName>
        <ecNumber evidence="6">1.6.5.-</ecNumber>
    </recommendedName>
    <alternativeName>
        <fullName evidence="6">Azo-dye reductase</fullName>
    </alternativeName>
    <alternativeName>
        <fullName evidence="6">FMN-dependent NADH-azo compound oxidoreductase</fullName>
    </alternativeName>
    <alternativeName>
        <fullName evidence="6">FMN-dependent NADH-azoreductase</fullName>
        <ecNumber evidence="6">1.7.1.17</ecNumber>
    </alternativeName>
</protein>
<dbReference type="eggNOG" id="COG1182">
    <property type="taxonomic scope" value="Bacteria"/>
</dbReference>
<evidence type="ECO:0000256" key="1">
    <source>
        <dbReference type="ARBA" id="ARBA00022630"/>
    </source>
</evidence>
<evidence type="ECO:0000256" key="4">
    <source>
        <dbReference type="ARBA" id="ARBA00023027"/>
    </source>
</evidence>
<dbReference type="InterPro" id="IPR050104">
    <property type="entry name" value="FMN-dep_NADH:Q_OxRdtase_AzoR1"/>
</dbReference>
<comment type="similarity">
    <text evidence="6">Belongs to the azoreductase type 1 family.</text>
</comment>
<dbReference type="KEGG" id="hdn:Hden_0730"/>
<comment type="subunit">
    <text evidence="6">Homodimer.</text>
</comment>
<accession>D8JTI7</accession>
<feature type="binding site" evidence="6">
    <location>
        <begin position="16"/>
        <end position="18"/>
    </location>
    <ligand>
        <name>FMN</name>
        <dbReference type="ChEBI" id="CHEBI:58210"/>
    </ligand>
</feature>
<evidence type="ECO:0000256" key="2">
    <source>
        <dbReference type="ARBA" id="ARBA00022643"/>
    </source>
</evidence>
<feature type="domain" description="Flavodoxin-like fold" evidence="7">
    <location>
        <begin position="3"/>
        <end position="202"/>
    </location>
</feature>
<dbReference type="RefSeq" id="WP_013214764.1">
    <property type="nucleotide sequence ID" value="NC_014313.1"/>
</dbReference>
<dbReference type="EMBL" id="CP002083">
    <property type="protein sequence ID" value="ADJ22549.1"/>
    <property type="molecule type" value="Genomic_DNA"/>
</dbReference>
<dbReference type="HAMAP" id="MF_01216">
    <property type="entry name" value="Azoreductase_type1"/>
    <property type="match status" value="1"/>
</dbReference>